<gene>
    <name evidence="1" type="ORF">EZS27_030712</name>
</gene>
<accession>A0A5J4QEW5</accession>
<protein>
    <submittedName>
        <fullName evidence="1">Uncharacterized protein</fullName>
    </submittedName>
</protein>
<evidence type="ECO:0000313" key="1">
    <source>
        <dbReference type="EMBL" id="KAA6319384.1"/>
    </source>
</evidence>
<dbReference type="AlphaFoldDB" id="A0A5J4QEW5"/>
<proteinExistence type="predicted"/>
<organism evidence="1">
    <name type="scientific">termite gut metagenome</name>
    <dbReference type="NCBI Taxonomy" id="433724"/>
    <lineage>
        <taxon>unclassified sequences</taxon>
        <taxon>metagenomes</taxon>
        <taxon>organismal metagenomes</taxon>
    </lineage>
</organism>
<reference evidence="1" key="1">
    <citation type="submission" date="2019-03" db="EMBL/GenBank/DDBJ databases">
        <title>Single cell metagenomics reveals metabolic interactions within the superorganism composed of flagellate Streblomastix strix and complex community of Bacteroidetes bacteria on its surface.</title>
        <authorList>
            <person name="Treitli S.C."/>
            <person name="Kolisko M."/>
            <person name="Husnik F."/>
            <person name="Keeling P."/>
            <person name="Hampl V."/>
        </authorList>
    </citation>
    <scope>NUCLEOTIDE SEQUENCE</scope>
    <source>
        <strain evidence="1">STM</strain>
    </source>
</reference>
<sequence>MANLIIKFDYTRLRNEAHVELNETFSTLVEK</sequence>
<dbReference type="EMBL" id="SNRY01003894">
    <property type="protein sequence ID" value="KAA6319384.1"/>
    <property type="molecule type" value="Genomic_DNA"/>
</dbReference>
<comment type="caution">
    <text evidence="1">The sequence shown here is derived from an EMBL/GenBank/DDBJ whole genome shotgun (WGS) entry which is preliminary data.</text>
</comment>
<name>A0A5J4QEW5_9ZZZZ</name>